<dbReference type="Gene3D" id="3.40.50.1110">
    <property type="entry name" value="SGNH hydrolase"/>
    <property type="match status" value="1"/>
</dbReference>
<organism evidence="4">
    <name type="scientific">Naegleria gruberi</name>
    <name type="common">Amoeba</name>
    <dbReference type="NCBI Taxonomy" id="5762"/>
    <lineage>
        <taxon>Eukaryota</taxon>
        <taxon>Discoba</taxon>
        <taxon>Heterolobosea</taxon>
        <taxon>Tetramitia</taxon>
        <taxon>Eutetramitia</taxon>
        <taxon>Vahlkampfiidae</taxon>
        <taxon>Naegleria</taxon>
    </lineage>
</organism>
<feature type="compositionally biased region" description="Polar residues" evidence="1">
    <location>
        <begin position="1"/>
        <end position="22"/>
    </location>
</feature>
<feature type="domain" description="SGNH hydrolase-type esterase" evidence="2">
    <location>
        <begin position="47"/>
        <end position="258"/>
    </location>
</feature>
<dbReference type="SUPFAM" id="SSF52266">
    <property type="entry name" value="SGNH hydrolase"/>
    <property type="match status" value="1"/>
</dbReference>
<dbReference type="InterPro" id="IPR036514">
    <property type="entry name" value="SGNH_hydro_sf"/>
</dbReference>
<dbReference type="InParanoid" id="D2VNU3"/>
<evidence type="ECO:0000259" key="2">
    <source>
        <dbReference type="Pfam" id="PF13472"/>
    </source>
</evidence>
<gene>
    <name evidence="3" type="ORF">NAEGRDRAFT_51083</name>
</gene>
<proteinExistence type="predicted"/>
<dbReference type="GO" id="GO:0004622">
    <property type="term" value="F:phosphatidylcholine lysophospholipase activity"/>
    <property type="evidence" value="ECO:0007669"/>
    <property type="project" value="TreeGrafter"/>
</dbReference>
<dbReference type="OrthoDB" id="408760at2759"/>
<accession>D2VNU3</accession>
<evidence type="ECO:0000313" key="4">
    <source>
        <dbReference type="Proteomes" id="UP000006671"/>
    </source>
</evidence>
<dbReference type="KEGG" id="ngr:NAEGRDRAFT_51083"/>
<feature type="region of interest" description="Disordered" evidence="1">
    <location>
        <begin position="1"/>
        <end position="29"/>
    </location>
</feature>
<dbReference type="InterPro" id="IPR013830">
    <property type="entry name" value="SGNH_hydro"/>
</dbReference>
<dbReference type="Proteomes" id="UP000006671">
    <property type="component" value="Unassembled WGS sequence"/>
</dbReference>
<name>D2VNU3_NAEGR</name>
<evidence type="ECO:0000313" key="3">
    <source>
        <dbReference type="EMBL" id="EFC41476.1"/>
    </source>
</evidence>
<dbReference type="RefSeq" id="XP_002674220.1">
    <property type="nucleotide sequence ID" value="XM_002674174.1"/>
</dbReference>
<dbReference type="GeneID" id="8851154"/>
<evidence type="ECO:0000256" key="1">
    <source>
        <dbReference type="SAM" id="MobiDB-lite"/>
    </source>
</evidence>
<dbReference type="CDD" id="cd00229">
    <property type="entry name" value="SGNH_hydrolase"/>
    <property type="match status" value="1"/>
</dbReference>
<dbReference type="EMBL" id="GG738885">
    <property type="protein sequence ID" value="EFC41476.1"/>
    <property type="molecule type" value="Genomic_DNA"/>
</dbReference>
<keyword evidence="4" id="KW-1185">Reference proteome</keyword>
<sequence length="276" mass="31098">MGSRSSTPSKHKSNTATQQQMSVAKPSAEEKPAIIIDNDKISYPIIALGDSITKGYYARGTNFHPYSVKLNQLISKASTRVYEFGLSGETTEKMKERLKRLIDKKPSIDDQLAHFIGDNYDNIPENDRGPMHLPINEFRGAIIIGGTNDLAYGFSSEKIANNIIGMYEYCFSRNVDWIVACSIPSSKYDADDSPSLVKVLEKKAKVNELVKEYIRAEQESGRKIIHVDFMNELNYSTCSEEDKNLWDDSLHYTPAGSDRIADILFQHLEKTGWVTN</sequence>
<reference evidence="3 4" key="1">
    <citation type="journal article" date="2010" name="Cell">
        <title>The genome of Naegleria gruberi illuminates early eukaryotic versatility.</title>
        <authorList>
            <person name="Fritz-Laylin L.K."/>
            <person name="Prochnik S.E."/>
            <person name="Ginger M.L."/>
            <person name="Dacks J.B."/>
            <person name="Carpenter M.L."/>
            <person name="Field M.C."/>
            <person name="Kuo A."/>
            <person name="Paredez A."/>
            <person name="Chapman J."/>
            <person name="Pham J."/>
            <person name="Shu S."/>
            <person name="Neupane R."/>
            <person name="Cipriano M."/>
            <person name="Mancuso J."/>
            <person name="Tu H."/>
            <person name="Salamov A."/>
            <person name="Lindquist E."/>
            <person name="Shapiro H."/>
            <person name="Lucas S."/>
            <person name="Grigoriev I.V."/>
            <person name="Cande W.Z."/>
            <person name="Fulton C."/>
            <person name="Rokhsar D.S."/>
            <person name="Dawson S.C."/>
        </authorList>
    </citation>
    <scope>NUCLEOTIDE SEQUENCE [LARGE SCALE GENOMIC DNA]</scope>
    <source>
        <strain evidence="3 4">NEG-M</strain>
    </source>
</reference>
<dbReference type="OMA" id="MGNHIAD"/>
<dbReference type="VEuPathDB" id="AmoebaDB:NAEGRDRAFT_51083"/>
<dbReference type="Pfam" id="PF13472">
    <property type="entry name" value="Lipase_GDSL_2"/>
    <property type="match status" value="1"/>
</dbReference>
<dbReference type="PANTHER" id="PTHR30383">
    <property type="entry name" value="THIOESTERASE 1/PROTEASE 1/LYSOPHOSPHOLIPASE L1"/>
    <property type="match status" value="1"/>
</dbReference>
<dbReference type="InterPro" id="IPR051532">
    <property type="entry name" value="Ester_Hydrolysis_Enzymes"/>
</dbReference>
<dbReference type="PANTHER" id="PTHR30383:SF5">
    <property type="entry name" value="SGNH HYDROLASE-TYPE ESTERASE DOMAIN-CONTAINING PROTEIN"/>
    <property type="match status" value="1"/>
</dbReference>
<protein>
    <submittedName>
        <fullName evidence="3">Predicted protein</fullName>
    </submittedName>
</protein>
<dbReference type="AlphaFoldDB" id="D2VNU3"/>